<dbReference type="GO" id="GO:0003980">
    <property type="term" value="F:UDP-glucose:glycoprotein glucosyltransferase activity"/>
    <property type="evidence" value="ECO:0007669"/>
    <property type="project" value="InterPro"/>
</dbReference>
<dbReference type="GO" id="GO:0018279">
    <property type="term" value="P:protein N-linked glycosylation via asparagine"/>
    <property type="evidence" value="ECO:0007669"/>
    <property type="project" value="TreeGrafter"/>
</dbReference>
<dbReference type="PANTHER" id="PTHR11226">
    <property type="entry name" value="UDP-GLUCOSE GLYCOPROTEIN:GLUCOSYLTRANSFERASE"/>
    <property type="match status" value="1"/>
</dbReference>
<evidence type="ECO:0000256" key="1">
    <source>
        <dbReference type="ARBA" id="ARBA00001913"/>
    </source>
</evidence>
<feature type="compositionally biased region" description="Basic and acidic residues" evidence="5">
    <location>
        <begin position="963"/>
        <end position="986"/>
    </location>
</feature>
<keyword evidence="9" id="KW-1185">Reference proteome</keyword>
<dbReference type="AlphaFoldDB" id="A0AAV5AQE4"/>
<comment type="similarity">
    <text evidence="3">Belongs to the glycosyltransferase 8 family.</text>
</comment>
<feature type="domain" description="Glucosyltransferase 24 catalytic" evidence="7">
    <location>
        <begin position="684"/>
        <end position="881"/>
    </location>
</feature>
<dbReference type="Pfam" id="PF06427">
    <property type="entry name" value="UDP-g_GGTase"/>
    <property type="match status" value="1"/>
</dbReference>
<comment type="caution">
    <text evidence="8">The sequence shown here is derived from an EMBL/GenBank/DDBJ whole genome shotgun (WGS) entry which is preliminary data.</text>
</comment>
<evidence type="ECO:0000256" key="2">
    <source>
        <dbReference type="ARBA" id="ARBA00004922"/>
    </source>
</evidence>
<dbReference type="GO" id="GO:0051082">
    <property type="term" value="F:unfolded protein binding"/>
    <property type="evidence" value="ECO:0007669"/>
    <property type="project" value="TreeGrafter"/>
</dbReference>
<dbReference type="Gene3D" id="3.90.550.10">
    <property type="entry name" value="Spore Coat Polysaccharide Biosynthesis Protein SpsA, Chain A"/>
    <property type="match status" value="1"/>
</dbReference>
<dbReference type="InterPro" id="IPR009448">
    <property type="entry name" value="UDP-g_GGtrans"/>
</dbReference>
<comment type="cofactor">
    <cofactor evidence="1">
        <name>Ca(2+)</name>
        <dbReference type="ChEBI" id="CHEBI:29108"/>
    </cofactor>
</comment>
<dbReference type="Pfam" id="PF18404">
    <property type="entry name" value="Glyco_transf_24"/>
    <property type="match status" value="2"/>
</dbReference>
<dbReference type="SUPFAM" id="SSF53448">
    <property type="entry name" value="Nucleotide-diphospho-sugar transferases"/>
    <property type="match status" value="1"/>
</dbReference>
<name>A0AAV5AQE4_9AGAM</name>
<keyword evidence="4" id="KW-0808">Transferase</keyword>
<dbReference type="InterPro" id="IPR040525">
    <property type="entry name" value="UGGT_TRXL_4"/>
</dbReference>
<proteinExistence type="inferred from homology"/>
<dbReference type="EMBL" id="BPWL01000010">
    <property type="protein sequence ID" value="GJJ15035.1"/>
    <property type="molecule type" value="Genomic_DNA"/>
</dbReference>
<accession>A0AAV5AQE4</accession>
<evidence type="ECO:0000256" key="4">
    <source>
        <dbReference type="ARBA" id="ARBA00022679"/>
    </source>
</evidence>
<evidence type="ECO:0008006" key="10">
    <source>
        <dbReference type="Google" id="ProtNLM"/>
    </source>
</evidence>
<evidence type="ECO:0000313" key="9">
    <source>
        <dbReference type="Proteomes" id="UP001050691"/>
    </source>
</evidence>
<protein>
    <recommendedName>
        <fullName evidence="10">UDP-glucose:glycoprotein glucosyltransferase</fullName>
    </recommendedName>
</protein>
<dbReference type="Pfam" id="PF18403">
    <property type="entry name" value="Thioredoxin_15"/>
    <property type="match status" value="1"/>
</dbReference>
<sequence length="986" mass="111200">MDLLRKLALSRDHVIDFKSAKAVYEALAFEVDEEPLDFDSVIGLNDNHDNAGLNDSVERARLYTRRLGVNPKSAPSGQAFLNGKPVKMSEIYFGELKDEDDTSTYFYDLPSTLSKRHHIIHPTDQKGSIKIYSIPELFKKADVAMKSSDFVYPPSVSPPSISLWVIADFDTPRGETMLYQALDALDENSVFRVSFLHNPSNNTLPHHEALSQRLALLQIAGTLNGMTASELTLVLKQSGQEGGVNSIADILEATVDGSVASSLLNSRTGRLLHAMDVQPGQHAVLVNGRFIGPLNDDDDLDKEDFQMLAEYEMSKRVGPVLEALTNITAIDTSNSRLAHIFLDEFLIHIKYSIDFPDMLWKISSVVSGVQIPDPSEESLYNTAPRPRNRRYLLLDSQYTSFSFGDNETATFQFAFVFDPLTQVAARWTPLIQWLATFDSVYTRVYLNPGRALAELPIKQFYRVNLPHRLEFDEEGAEIEASVYFKNLPAEPIYTLEMDVPQSWLVRPHKTHHDLDNIHMASFTGADRTIGVETVFSLDYLVVEGHARDNRNAPPRGLQLQLSTSNSTAVADTQVVANLGYFQFKVKPGVFNLEIREGYGRQIFEIESVGNEGWNSPSLETAGNEITVTSLDGLILYPRFRRRSGMERADVLQEPQEDVSQAGLMDQVVSGQETKKITPPEQAEINIFTVASGLLYERFASIMILSVLRNTNSTVKFWFIENFLSPSFLEFIPHFAKAYNFQYELVTYKWPAWLREQKEKQRVIWGYKILFLDVLFPMDLKRVIFVDADQIVRTDLKELVDLDLQGAPYGYTPMGDDNVEMEGFRFWKTGYWSDFLAGKPYHISALYVVDLVRFRQLAAGDRLRGSYQALSADPNSLANLDQGSKDRLDRAKTIDLCQNPLTKEPKLSRARQIPEWEEYDNEVSQFARNLAEEGIIHSDAYTSGADVLANIGKAPSSSLSEDLTSERTVEDDHNKGTSDTGKLRDEL</sequence>
<reference evidence="8" key="1">
    <citation type="submission" date="2021-10" db="EMBL/GenBank/DDBJ databases">
        <title>De novo Genome Assembly of Clathrus columnatus (Basidiomycota, Fungi) Using Illumina and Nanopore Sequence Data.</title>
        <authorList>
            <person name="Ogiso-Tanaka E."/>
            <person name="Itagaki H."/>
            <person name="Hosoya T."/>
            <person name="Hosaka K."/>
        </authorList>
    </citation>
    <scope>NUCLEOTIDE SEQUENCE</scope>
    <source>
        <strain evidence="8">MO-923</strain>
    </source>
</reference>
<dbReference type="InterPro" id="IPR040497">
    <property type="entry name" value="Glyco_transf_24"/>
</dbReference>
<feature type="region of interest" description="Disordered" evidence="5">
    <location>
        <begin position="953"/>
        <end position="986"/>
    </location>
</feature>
<dbReference type="PANTHER" id="PTHR11226:SF0">
    <property type="entry name" value="UDP-GLUCOSE:GLYCOPROTEIN GLUCOSYLTRANSFERASE"/>
    <property type="match status" value="1"/>
</dbReference>
<dbReference type="GO" id="GO:0005783">
    <property type="term" value="C:endoplasmic reticulum"/>
    <property type="evidence" value="ECO:0007669"/>
    <property type="project" value="TreeGrafter"/>
</dbReference>
<dbReference type="Proteomes" id="UP001050691">
    <property type="component" value="Unassembled WGS sequence"/>
</dbReference>
<evidence type="ECO:0000256" key="5">
    <source>
        <dbReference type="SAM" id="MobiDB-lite"/>
    </source>
</evidence>
<evidence type="ECO:0000259" key="7">
    <source>
        <dbReference type="Pfam" id="PF18404"/>
    </source>
</evidence>
<evidence type="ECO:0000259" key="6">
    <source>
        <dbReference type="Pfam" id="PF18403"/>
    </source>
</evidence>
<comment type="pathway">
    <text evidence="2">Protein modification; protein glycosylation.</text>
</comment>
<evidence type="ECO:0000313" key="8">
    <source>
        <dbReference type="EMBL" id="GJJ15035.1"/>
    </source>
</evidence>
<organism evidence="8 9">
    <name type="scientific">Clathrus columnatus</name>
    <dbReference type="NCBI Taxonomy" id="1419009"/>
    <lineage>
        <taxon>Eukaryota</taxon>
        <taxon>Fungi</taxon>
        <taxon>Dikarya</taxon>
        <taxon>Basidiomycota</taxon>
        <taxon>Agaricomycotina</taxon>
        <taxon>Agaricomycetes</taxon>
        <taxon>Phallomycetidae</taxon>
        <taxon>Phallales</taxon>
        <taxon>Clathraceae</taxon>
        <taxon>Clathrus</taxon>
    </lineage>
</organism>
<gene>
    <name evidence="8" type="ORF">Clacol_009309</name>
</gene>
<evidence type="ECO:0000256" key="3">
    <source>
        <dbReference type="ARBA" id="ARBA00006351"/>
    </source>
</evidence>
<feature type="domain" description="Glucosyltransferase 24 catalytic" evidence="7">
    <location>
        <begin position="883"/>
        <end position="924"/>
    </location>
</feature>
<feature type="domain" description="UDP-glucose:glycoprotein glucosyltransferase thioredoxin-like" evidence="6">
    <location>
        <begin position="137"/>
        <end position="367"/>
    </location>
</feature>
<dbReference type="GO" id="GO:0036503">
    <property type="term" value="P:ERAD pathway"/>
    <property type="evidence" value="ECO:0007669"/>
    <property type="project" value="TreeGrafter"/>
</dbReference>
<dbReference type="InterPro" id="IPR029044">
    <property type="entry name" value="Nucleotide-diphossugar_trans"/>
</dbReference>